<reference evidence="12 13" key="1">
    <citation type="submission" date="2023-10" db="EMBL/GenBank/DDBJ databases">
        <title>Chromosome-scale genome assembly provides insights into flower coloration mechanisms of Canna indica.</title>
        <authorList>
            <person name="Li C."/>
        </authorList>
    </citation>
    <scope>NUCLEOTIDE SEQUENCE [LARGE SCALE GENOMIC DNA]</scope>
    <source>
        <tissue evidence="12">Flower</tissue>
    </source>
</reference>
<keyword evidence="9" id="KW-1133">Transmembrane helix</keyword>
<evidence type="ECO:0000256" key="6">
    <source>
        <dbReference type="ARBA" id="ARBA00022771"/>
    </source>
</evidence>
<evidence type="ECO:0000256" key="2">
    <source>
        <dbReference type="ARBA" id="ARBA00004906"/>
    </source>
</evidence>
<keyword evidence="10" id="KW-0472">Membrane</keyword>
<evidence type="ECO:0000256" key="5">
    <source>
        <dbReference type="ARBA" id="ARBA00022723"/>
    </source>
</evidence>
<dbReference type="GO" id="GO:0008270">
    <property type="term" value="F:zinc ion binding"/>
    <property type="evidence" value="ECO:0007669"/>
    <property type="project" value="UniProtKB-KW"/>
</dbReference>
<comment type="pathway">
    <text evidence="2">Protein modification; protein ubiquitination.</text>
</comment>
<evidence type="ECO:0000256" key="7">
    <source>
        <dbReference type="ARBA" id="ARBA00022786"/>
    </source>
</evidence>
<evidence type="ECO:0000256" key="9">
    <source>
        <dbReference type="ARBA" id="ARBA00022989"/>
    </source>
</evidence>
<evidence type="ECO:0000256" key="1">
    <source>
        <dbReference type="ARBA" id="ARBA00004167"/>
    </source>
</evidence>
<keyword evidence="6" id="KW-0863">Zinc-finger</keyword>
<organism evidence="12 13">
    <name type="scientific">Canna indica</name>
    <name type="common">Indian-shot</name>
    <dbReference type="NCBI Taxonomy" id="4628"/>
    <lineage>
        <taxon>Eukaryota</taxon>
        <taxon>Viridiplantae</taxon>
        <taxon>Streptophyta</taxon>
        <taxon>Embryophyta</taxon>
        <taxon>Tracheophyta</taxon>
        <taxon>Spermatophyta</taxon>
        <taxon>Magnoliopsida</taxon>
        <taxon>Liliopsida</taxon>
        <taxon>Zingiberales</taxon>
        <taxon>Cannaceae</taxon>
        <taxon>Canna</taxon>
    </lineage>
</organism>
<protein>
    <submittedName>
        <fullName evidence="12">Uncharacterized protein</fullName>
    </submittedName>
</protein>
<proteinExistence type="inferred from homology"/>
<keyword evidence="13" id="KW-1185">Reference proteome</keyword>
<dbReference type="GO" id="GO:0016020">
    <property type="term" value="C:membrane"/>
    <property type="evidence" value="ECO:0007669"/>
    <property type="project" value="UniProtKB-SubCell"/>
</dbReference>
<comment type="similarity">
    <text evidence="11">Belongs to the RING-type zinc finger family. ATL subfamily.</text>
</comment>
<evidence type="ECO:0000313" key="13">
    <source>
        <dbReference type="Proteomes" id="UP001327560"/>
    </source>
</evidence>
<evidence type="ECO:0000256" key="8">
    <source>
        <dbReference type="ARBA" id="ARBA00022833"/>
    </source>
</evidence>
<keyword evidence="7" id="KW-0833">Ubl conjugation pathway</keyword>
<gene>
    <name evidence="12" type="ORF">Cni_G28975</name>
</gene>
<keyword evidence="8" id="KW-0862">Zinc</keyword>
<dbReference type="PANTHER" id="PTHR45768:SF18">
    <property type="entry name" value="RING-H2 FINGER PROTEIN ATL47-RELATED"/>
    <property type="match status" value="1"/>
</dbReference>
<comment type="subcellular location">
    <subcellularLocation>
        <location evidence="1">Membrane</location>
        <topology evidence="1">Single-pass membrane protein</topology>
    </subcellularLocation>
</comment>
<dbReference type="Proteomes" id="UP001327560">
    <property type="component" value="Chromosome 9"/>
</dbReference>
<keyword evidence="3" id="KW-0808">Transferase</keyword>
<evidence type="ECO:0000256" key="3">
    <source>
        <dbReference type="ARBA" id="ARBA00022679"/>
    </source>
</evidence>
<keyword evidence="5" id="KW-0479">Metal-binding</keyword>
<evidence type="ECO:0000256" key="4">
    <source>
        <dbReference type="ARBA" id="ARBA00022692"/>
    </source>
</evidence>
<name>A0AAQ3L3G5_9LILI</name>
<dbReference type="GO" id="GO:0031625">
    <property type="term" value="F:ubiquitin protein ligase binding"/>
    <property type="evidence" value="ECO:0007669"/>
    <property type="project" value="TreeGrafter"/>
</dbReference>
<dbReference type="AlphaFoldDB" id="A0AAQ3L3G5"/>
<evidence type="ECO:0000313" key="12">
    <source>
        <dbReference type="EMBL" id="WOL20172.1"/>
    </source>
</evidence>
<accession>A0AAQ3L3G5</accession>
<sequence>MEATLIDAALPASSLCLLIFSCLDQEFINALPLFLYNEILGSKEPFDCVICLCEFAPNDKL</sequence>
<dbReference type="PANTHER" id="PTHR45768">
    <property type="entry name" value="E3 UBIQUITIN-PROTEIN LIGASE RNF13-LIKE"/>
    <property type="match status" value="1"/>
</dbReference>
<dbReference type="GO" id="GO:0016740">
    <property type="term" value="F:transferase activity"/>
    <property type="evidence" value="ECO:0007669"/>
    <property type="project" value="UniProtKB-KW"/>
</dbReference>
<evidence type="ECO:0000256" key="11">
    <source>
        <dbReference type="ARBA" id="ARBA00024209"/>
    </source>
</evidence>
<evidence type="ECO:0000256" key="10">
    <source>
        <dbReference type="ARBA" id="ARBA00023136"/>
    </source>
</evidence>
<keyword evidence="4" id="KW-0812">Transmembrane</keyword>
<dbReference type="EMBL" id="CP136898">
    <property type="protein sequence ID" value="WOL20172.1"/>
    <property type="molecule type" value="Genomic_DNA"/>
</dbReference>